<organism evidence="2 3">
    <name type="scientific">Limihaloglobus sulfuriphilus</name>
    <dbReference type="NCBI Taxonomy" id="1851148"/>
    <lineage>
        <taxon>Bacteria</taxon>
        <taxon>Pseudomonadati</taxon>
        <taxon>Planctomycetota</taxon>
        <taxon>Phycisphaerae</taxon>
        <taxon>Sedimentisphaerales</taxon>
        <taxon>Sedimentisphaeraceae</taxon>
        <taxon>Limihaloglobus</taxon>
    </lineage>
</organism>
<sequence length="401" mass="46532">MKLLTTHELHYLKYKDAYFDPKNLTGNNHFFELLDVFDDLVLVARCKEIAKDPQCQRVDNDRIGFLPVNDFRGYDLFGRQVALLQCRKIVGLADRYWLRSPGSIASMVGYWLRRANVPYFSHLVGNPGEVAEYTTEHVSKPISKLIRKIIEFQFNSYMKGCYGNLSVTERWLQEIYPSAEPSNDMGASDVNLSYDIFKEHQRDFNPKVLNIVNIAALLPYKGHQFLFEALHYIRNQREWCLHLIGEGPILEKLKYLAKDLKIIDNVVFHGHLGWANGIIDILDNAHLFVLSSLTEGMPRVLLEAMARSLPVISTDVGGVNEVVSNEYLVPIKDSNCLAKKISDYWNSPLKLEKMSIENFEKIQDFRFDRLSLLRKKWLTWMRDYGDRPSERTWEQYIQIGG</sequence>
<dbReference type="PANTHER" id="PTHR12526:SF630">
    <property type="entry name" value="GLYCOSYLTRANSFERASE"/>
    <property type="match status" value="1"/>
</dbReference>
<evidence type="ECO:0000313" key="3">
    <source>
        <dbReference type="Proteomes" id="UP000188181"/>
    </source>
</evidence>
<keyword evidence="3" id="KW-1185">Reference proteome</keyword>
<name>A0A1Q2MFT1_9BACT</name>
<dbReference type="RefSeq" id="WP_146683671.1">
    <property type="nucleotide sequence ID" value="NZ_CP019646.1"/>
</dbReference>
<dbReference type="Gene3D" id="3.40.50.2000">
    <property type="entry name" value="Glycogen Phosphorylase B"/>
    <property type="match status" value="2"/>
</dbReference>
<gene>
    <name evidence="2" type="primary">pimB_2</name>
    <name evidence="2" type="ORF">SMSP2_01878</name>
</gene>
<protein>
    <submittedName>
        <fullName evidence="2">GDP-mannose-dependent alpha-(1-6)-phosphatidylinositol monomannoside mannosyltransferase</fullName>
        <ecNumber evidence="2">2.4.1.57</ecNumber>
    </submittedName>
</protein>
<proteinExistence type="predicted"/>
<dbReference type="EMBL" id="CP019646">
    <property type="protein sequence ID" value="AQQ71504.1"/>
    <property type="molecule type" value="Genomic_DNA"/>
</dbReference>
<keyword evidence="2" id="KW-0328">Glycosyltransferase</keyword>
<dbReference type="STRING" id="1851148.SMSP2_01878"/>
<dbReference type="InterPro" id="IPR001296">
    <property type="entry name" value="Glyco_trans_1"/>
</dbReference>
<feature type="domain" description="Glycosyl transferase family 1" evidence="1">
    <location>
        <begin position="204"/>
        <end position="357"/>
    </location>
</feature>
<accession>A0A1Q2MFT1</accession>
<reference evidence="3" key="1">
    <citation type="submission" date="2017-02" db="EMBL/GenBank/DDBJ databases">
        <title>Comparative genomics and description of representatives of a novel lineage of planctomycetes thriving in anoxic sediments.</title>
        <authorList>
            <person name="Spring S."/>
            <person name="Bunk B."/>
            <person name="Sproer C."/>
        </authorList>
    </citation>
    <scope>NUCLEOTIDE SEQUENCE [LARGE SCALE GENOMIC DNA]</scope>
    <source>
        <strain evidence="3">SM-Chi-D1</strain>
    </source>
</reference>
<evidence type="ECO:0000259" key="1">
    <source>
        <dbReference type="Pfam" id="PF00534"/>
    </source>
</evidence>
<dbReference type="EC" id="2.4.1.57" evidence="2"/>
<dbReference type="PANTHER" id="PTHR12526">
    <property type="entry name" value="GLYCOSYLTRANSFERASE"/>
    <property type="match status" value="1"/>
</dbReference>
<dbReference type="SUPFAM" id="SSF53756">
    <property type="entry name" value="UDP-Glycosyltransferase/glycogen phosphorylase"/>
    <property type="match status" value="1"/>
</dbReference>
<dbReference type="AlphaFoldDB" id="A0A1Q2MFT1"/>
<evidence type="ECO:0000313" key="2">
    <source>
        <dbReference type="EMBL" id="AQQ71504.1"/>
    </source>
</evidence>
<dbReference type="Pfam" id="PF00534">
    <property type="entry name" value="Glycos_transf_1"/>
    <property type="match status" value="1"/>
</dbReference>
<dbReference type="Proteomes" id="UP000188181">
    <property type="component" value="Chromosome"/>
</dbReference>
<dbReference type="GO" id="GO:0016757">
    <property type="term" value="F:glycosyltransferase activity"/>
    <property type="evidence" value="ECO:0007669"/>
    <property type="project" value="UniProtKB-KW"/>
</dbReference>
<dbReference type="KEGG" id="pbas:SMSP2_01878"/>
<dbReference type="OrthoDB" id="232381at2"/>
<keyword evidence="2" id="KW-0808">Transferase</keyword>